<sequence length="186" mass="20720">MAFDTPFATLPITRQFSFLQLRLDRASHRNGATTYRVVARNPDSWPRVQRVPSNRSIWVFRRSQTTPGEGIRVAGMGFGRIEHTLLYSVPESVTSREGVASVYILIAASGSGPTSTPVIIIWKQWLLDETIIWGGARSFGMRNSMLFSGFVRSVVAISSRIPSFCLSSFHPPILVLCCSWSRRAIG</sequence>
<dbReference type="EMBL" id="ML739045">
    <property type="protein sequence ID" value="KAE8355928.1"/>
    <property type="molecule type" value="Genomic_DNA"/>
</dbReference>
<evidence type="ECO:0000313" key="1">
    <source>
        <dbReference type="EMBL" id="KAE8355928.1"/>
    </source>
</evidence>
<dbReference type="AlphaFoldDB" id="A0A5N6ZEW6"/>
<name>A0A5N6ZEW6_9EURO</name>
<dbReference type="Proteomes" id="UP000327118">
    <property type="component" value="Unassembled WGS sequence"/>
</dbReference>
<organism evidence="1 2">
    <name type="scientific">Aspergillus coremiiformis</name>
    <dbReference type="NCBI Taxonomy" id="138285"/>
    <lineage>
        <taxon>Eukaryota</taxon>
        <taxon>Fungi</taxon>
        <taxon>Dikarya</taxon>
        <taxon>Ascomycota</taxon>
        <taxon>Pezizomycotina</taxon>
        <taxon>Eurotiomycetes</taxon>
        <taxon>Eurotiomycetidae</taxon>
        <taxon>Eurotiales</taxon>
        <taxon>Aspergillaceae</taxon>
        <taxon>Aspergillus</taxon>
        <taxon>Aspergillus subgen. Circumdati</taxon>
    </lineage>
</organism>
<keyword evidence="2" id="KW-1185">Reference proteome</keyword>
<gene>
    <name evidence="1" type="ORF">BDV28DRAFT_17049</name>
</gene>
<protein>
    <submittedName>
        <fullName evidence="1">Uncharacterized protein</fullName>
    </submittedName>
</protein>
<evidence type="ECO:0000313" key="2">
    <source>
        <dbReference type="Proteomes" id="UP000327118"/>
    </source>
</evidence>
<proteinExistence type="predicted"/>
<reference evidence="2" key="1">
    <citation type="submission" date="2019-04" db="EMBL/GenBank/DDBJ databases">
        <title>Friends and foes A comparative genomics studyof 23 Aspergillus species from section Flavi.</title>
        <authorList>
            <consortium name="DOE Joint Genome Institute"/>
            <person name="Kjaerbolling I."/>
            <person name="Vesth T."/>
            <person name="Frisvad J.C."/>
            <person name="Nybo J.L."/>
            <person name="Theobald S."/>
            <person name="Kildgaard S."/>
            <person name="Isbrandt T."/>
            <person name="Kuo A."/>
            <person name="Sato A."/>
            <person name="Lyhne E.K."/>
            <person name="Kogle M.E."/>
            <person name="Wiebenga A."/>
            <person name="Kun R.S."/>
            <person name="Lubbers R.J."/>
            <person name="Makela M.R."/>
            <person name="Barry K."/>
            <person name="Chovatia M."/>
            <person name="Clum A."/>
            <person name="Daum C."/>
            <person name="Haridas S."/>
            <person name="He G."/>
            <person name="LaButti K."/>
            <person name="Lipzen A."/>
            <person name="Mondo S."/>
            <person name="Riley R."/>
            <person name="Salamov A."/>
            <person name="Simmons B.A."/>
            <person name="Magnuson J.K."/>
            <person name="Henrissat B."/>
            <person name="Mortensen U.H."/>
            <person name="Larsen T.O."/>
            <person name="Devries R.P."/>
            <person name="Grigoriev I.V."/>
            <person name="Machida M."/>
            <person name="Baker S.E."/>
            <person name="Andersen M.R."/>
        </authorList>
    </citation>
    <scope>NUCLEOTIDE SEQUENCE [LARGE SCALE GENOMIC DNA]</scope>
    <source>
        <strain evidence="2">CBS 553.77</strain>
    </source>
</reference>
<accession>A0A5N6ZEW6</accession>